<keyword evidence="13" id="KW-0472">Membrane</keyword>
<evidence type="ECO:0000256" key="5">
    <source>
        <dbReference type="ARBA" id="ARBA00022553"/>
    </source>
</evidence>
<dbReference type="InterPro" id="IPR036641">
    <property type="entry name" value="HPT_dom_sf"/>
</dbReference>
<dbReference type="Gene3D" id="3.40.50.2300">
    <property type="match status" value="1"/>
</dbReference>
<evidence type="ECO:0000313" key="23">
    <source>
        <dbReference type="Proteomes" id="UP001249959"/>
    </source>
</evidence>
<dbReference type="Pfam" id="PF13185">
    <property type="entry name" value="GAF_2"/>
    <property type="match status" value="1"/>
</dbReference>
<keyword evidence="5 15" id="KW-0597">Phosphoprotein</keyword>
<dbReference type="SUPFAM" id="SSF47384">
    <property type="entry name" value="Homodimeric domain of signal transducing histidine kinase"/>
    <property type="match status" value="1"/>
</dbReference>
<dbReference type="Pfam" id="PF00072">
    <property type="entry name" value="Response_reg"/>
    <property type="match status" value="1"/>
</dbReference>
<dbReference type="InterPro" id="IPR003018">
    <property type="entry name" value="GAF"/>
</dbReference>
<dbReference type="PROSITE" id="PS50109">
    <property type="entry name" value="HIS_KIN"/>
    <property type="match status" value="1"/>
</dbReference>
<feature type="modified residue" description="Phosphohistidine" evidence="14">
    <location>
        <position position="1037"/>
    </location>
</feature>
<dbReference type="InterPro" id="IPR036097">
    <property type="entry name" value="HisK_dim/P_sf"/>
</dbReference>
<feature type="domain" description="Histidine kinase" evidence="17">
    <location>
        <begin position="601"/>
        <end position="822"/>
    </location>
</feature>
<dbReference type="PANTHER" id="PTHR45339">
    <property type="entry name" value="HYBRID SIGNAL TRANSDUCTION HISTIDINE KINASE J"/>
    <property type="match status" value="1"/>
</dbReference>
<feature type="coiled-coil region" evidence="16">
    <location>
        <begin position="567"/>
        <end position="594"/>
    </location>
</feature>
<dbReference type="PROSITE" id="PS50112">
    <property type="entry name" value="PAS"/>
    <property type="match status" value="2"/>
</dbReference>
<evidence type="ECO:0000256" key="14">
    <source>
        <dbReference type="PROSITE-ProRule" id="PRU00110"/>
    </source>
</evidence>
<dbReference type="InterPro" id="IPR035965">
    <property type="entry name" value="PAS-like_dom_sf"/>
</dbReference>
<keyword evidence="16" id="KW-0175">Coiled coil</keyword>
<dbReference type="InterPro" id="IPR036890">
    <property type="entry name" value="HATPase_C_sf"/>
</dbReference>
<evidence type="ECO:0000259" key="18">
    <source>
        <dbReference type="PROSITE" id="PS50110"/>
    </source>
</evidence>
<evidence type="ECO:0000256" key="13">
    <source>
        <dbReference type="ARBA" id="ARBA00023136"/>
    </source>
</evidence>
<keyword evidence="11" id="KW-1133">Transmembrane helix</keyword>
<evidence type="ECO:0000313" key="22">
    <source>
        <dbReference type="EMBL" id="MDU0807832.1"/>
    </source>
</evidence>
<dbReference type="RefSeq" id="WP_316070226.1">
    <property type="nucleotide sequence ID" value="NZ_JAVNWW010000001.1"/>
</dbReference>
<proteinExistence type="predicted"/>
<dbReference type="InterPro" id="IPR013655">
    <property type="entry name" value="PAS_fold_3"/>
</dbReference>
<organism evidence="22 23">
    <name type="scientific">Aquirufa regiilacus</name>
    <dbReference type="NCBI Taxonomy" id="3024868"/>
    <lineage>
        <taxon>Bacteria</taxon>
        <taxon>Pseudomonadati</taxon>
        <taxon>Bacteroidota</taxon>
        <taxon>Cytophagia</taxon>
        <taxon>Cytophagales</taxon>
        <taxon>Flectobacillaceae</taxon>
        <taxon>Aquirufa</taxon>
    </lineage>
</organism>
<comment type="subcellular location">
    <subcellularLocation>
        <location evidence="2">Cell membrane</location>
        <topology evidence="2">Multi-pass membrane protein</topology>
    </subcellularLocation>
</comment>
<dbReference type="InterPro" id="IPR004358">
    <property type="entry name" value="Sig_transdc_His_kin-like_C"/>
</dbReference>
<dbReference type="SMART" id="SM00091">
    <property type="entry name" value="PAS"/>
    <property type="match status" value="3"/>
</dbReference>
<dbReference type="Gene3D" id="1.20.120.160">
    <property type="entry name" value="HPT domain"/>
    <property type="match status" value="1"/>
</dbReference>
<dbReference type="SUPFAM" id="SSF47226">
    <property type="entry name" value="Histidine-containing phosphotransfer domain, HPT domain"/>
    <property type="match status" value="1"/>
</dbReference>
<dbReference type="Gene3D" id="3.30.565.10">
    <property type="entry name" value="Histidine kinase-like ATPase, C-terminal domain"/>
    <property type="match status" value="1"/>
</dbReference>
<dbReference type="Gene3D" id="3.30.450.40">
    <property type="match status" value="1"/>
</dbReference>
<feature type="domain" description="PAS" evidence="19">
    <location>
        <begin position="38"/>
        <end position="109"/>
    </location>
</feature>
<evidence type="ECO:0000256" key="7">
    <source>
        <dbReference type="ARBA" id="ARBA00022692"/>
    </source>
</evidence>
<evidence type="ECO:0000256" key="11">
    <source>
        <dbReference type="ARBA" id="ARBA00022989"/>
    </source>
</evidence>
<keyword evidence="8" id="KW-0547">Nucleotide-binding</keyword>
<dbReference type="PANTHER" id="PTHR45339:SF1">
    <property type="entry name" value="HYBRID SIGNAL TRANSDUCTION HISTIDINE KINASE J"/>
    <property type="match status" value="1"/>
</dbReference>
<dbReference type="InterPro" id="IPR005467">
    <property type="entry name" value="His_kinase_dom"/>
</dbReference>
<dbReference type="PRINTS" id="PR00344">
    <property type="entry name" value="BCTRLSENSOR"/>
</dbReference>
<reference evidence="22 23" key="1">
    <citation type="submission" date="2023-09" db="EMBL/GenBank/DDBJ databases">
        <title>Aquirufa genomes.</title>
        <authorList>
            <person name="Pitt A."/>
        </authorList>
    </citation>
    <scope>NUCLEOTIDE SEQUENCE [LARGE SCALE GENOMIC DNA]</scope>
    <source>
        <strain evidence="22 23">LEOWEIH-7C</strain>
    </source>
</reference>
<dbReference type="SMART" id="SM00086">
    <property type="entry name" value="PAC"/>
    <property type="match status" value="3"/>
</dbReference>
<dbReference type="Pfam" id="PF00512">
    <property type="entry name" value="HisKA"/>
    <property type="match status" value="1"/>
</dbReference>
<gene>
    <name evidence="22" type="ORF">PQG45_02150</name>
</gene>
<dbReference type="SMART" id="SM00065">
    <property type="entry name" value="GAF"/>
    <property type="match status" value="1"/>
</dbReference>
<feature type="coiled-coil region" evidence="16">
    <location>
        <begin position="2"/>
        <end position="29"/>
    </location>
</feature>
<keyword evidence="10" id="KW-0067">ATP-binding</keyword>
<keyword evidence="6" id="KW-0808">Transferase</keyword>
<dbReference type="InterPro" id="IPR001610">
    <property type="entry name" value="PAC"/>
</dbReference>
<dbReference type="EMBL" id="JAVNWW010000001">
    <property type="protein sequence ID" value="MDU0807832.1"/>
    <property type="molecule type" value="Genomic_DNA"/>
</dbReference>
<evidence type="ECO:0000256" key="9">
    <source>
        <dbReference type="ARBA" id="ARBA00022777"/>
    </source>
</evidence>
<evidence type="ECO:0000256" key="1">
    <source>
        <dbReference type="ARBA" id="ARBA00000085"/>
    </source>
</evidence>
<evidence type="ECO:0000256" key="10">
    <source>
        <dbReference type="ARBA" id="ARBA00022840"/>
    </source>
</evidence>
<dbReference type="SMART" id="SM00448">
    <property type="entry name" value="REC"/>
    <property type="match status" value="1"/>
</dbReference>
<evidence type="ECO:0000256" key="4">
    <source>
        <dbReference type="ARBA" id="ARBA00022475"/>
    </source>
</evidence>
<dbReference type="PROSITE" id="PS50110">
    <property type="entry name" value="RESPONSE_REGULATORY"/>
    <property type="match status" value="1"/>
</dbReference>
<evidence type="ECO:0000259" key="17">
    <source>
        <dbReference type="PROSITE" id="PS50109"/>
    </source>
</evidence>
<feature type="domain" description="HPt" evidence="21">
    <location>
        <begin position="998"/>
        <end position="1091"/>
    </location>
</feature>
<evidence type="ECO:0000259" key="21">
    <source>
        <dbReference type="PROSITE" id="PS50894"/>
    </source>
</evidence>
<dbReference type="Gene3D" id="1.10.287.130">
    <property type="match status" value="1"/>
</dbReference>
<evidence type="ECO:0000256" key="16">
    <source>
        <dbReference type="SAM" id="Coils"/>
    </source>
</evidence>
<accession>A0ABU3TPP2</accession>
<evidence type="ECO:0000256" key="15">
    <source>
        <dbReference type="PROSITE-ProRule" id="PRU00169"/>
    </source>
</evidence>
<dbReference type="SUPFAM" id="SSF55874">
    <property type="entry name" value="ATPase domain of HSP90 chaperone/DNA topoisomerase II/histidine kinase"/>
    <property type="match status" value="1"/>
</dbReference>
<dbReference type="CDD" id="cd00130">
    <property type="entry name" value="PAS"/>
    <property type="match status" value="2"/>
</dbReference>
<dbReference type="InterPro" id="IPR001789">
    <property type="entry name" value="Sig_transdc_resp-reg_receiver"/>
</dbReference>
<dbReference type="CDD" id="cd16922">
    <property type="entry name" value="HATPase_EvgS-ArcB-TorS-like"/>
    <property type="match status" value="1"/>
</dbReference>
<dbReference type="InterPro" id="IPR008207">
    <property type="entry name" value="Sig_transdc_His_kin_Hpt_dom"/>
</dbReference>
<dbReference type="Pfam" id="PF01627">
    <property type="entry name" value="Hpt"/>
    <property type="match status" value="1"/>
</dbReference>
<name>A0ABU3TPP2_9BACT</name>
<comment type="caution">
    <text evidence="22">The sequence shown here is derived from an EMBL/GenBank/DDBJ whole genome shotgun (WGS) entry which is preliminary data.</text>
</comment>
<dbReference type="InterPro" id="IPR011006">
    <property type="entry name" value="CheY-like_superfamily"/>
</dbReference>
<dbReference type="PROSITE" id="PS50894">
    <property type="entry name" value="HPT"/>
    <property type="match status" value="1"/>
</dbReference>
<comment type="catalytic activity">
    <reaction evidence="1">
        <text>ATP + protein L-histidine = ADP + protein N-phospho-L-histidine.</text>
        <dbReference type="EC" id="2.7.13.3"/>
    </reaction>
</comment>
<keyword evidence="23" id="KW-1185">Reference proteome</keyword>
<dbReference type="SUPFAM" id="SSF52172">
    <property type="entry name" value="CheY-like"/>
    <property type="match status" value="1"/>
</dbReference>
<dbReference type="PROSITE" id="PS50113">
    <property type="entry name" value="PAC"/>
    <property type="match status" value="2"/>
</dbReference>
<keyword evidence="12" id="KW-0902">Two-component regulatory system</keyword>
<keyword evidence="7" id="KW-0812">Transmembrane</keyword>
<evidence type="ECO:0000256" key="12">
    <source>
        <dbReference type="ARBA" id="ARBA00023012"/>
    </source>
</evidence>
<evidence type="ECO:0000256" key="8">
    <source>
        <dbReference type="ARBA" id="ARBA00022741"/>
    </source>
</evidence>
<feature type="domain" description="PAC" evidence="20">
    <location>
        <begin position="532"/>
        <end position="583"/>
    </location>
</feature>
<dbReference type="SUPFAM" id="SSF55785">
    <property type="entry name" value="PYP-like sensor domain (PAS domain)"/>
    <property type="match status" value="3"/>
</dbReference>
<feature type="domain" description="PAC" evidence="20">
    <location>
        <begin position="113"/>
        <end position="164"/>
    </location>
</feature>
<dbReference type="SMART" id="SM00387">
    <property type="entry name" value="HATPase_c"/>
    <property type="match status" value="1"/>
</dbReference>
<protein>
    <recommendedName>
        <fullName evidence="3">histidine kinase</fullName>
        <ecNumber evidence="3">2.7.13.3</ecNumber>
    </recommendedName>
</protein>
<dbReference type="Pfam" id="PF08447">
    <property type="entry name" value="PAS_3"/>
    <property type="match status" value="1"/>
</dbReference>
<dbReference type="InterPro" id="IPR000700">
    <property type="entry name" value="PAS-assoc_C"/>
</dbReference>
<feature type="domain" description="PAS" evidence="19">
    <location>
        <begin position="165"/>
        <end position="219"/>
    </location>
</feature>
<evidence type="ECO:0000259" key="20">
    <source>
        <dbReference type="PROSITE" id="PS50113"/>
    </source>
</evidence>
<dbReference type="SMART" id="SM00388">
    <property type="entry name" value="HisKA"/>
    <property type="match status" value="1"/>
</dbReference>
<dbReference type="CDD" id="cd00088">
    <property type="entry name" value="HPT"/>
    <property type="match status" value="1"/>
</dbReference>
<dbReference type="InterPro" id="IPR003661">
    <property type="entry name" value="HisK_dim/P_dom"/>
</dbReference>
<dbReference type="CDD" id="cd00082">
    <property type="entry name" value="HisKA"/>
    <property type="match status" value="1"/>
</dbReference>
<sequence length="1093" mass="122172">MAAWANKTKDDLIQEIQELKKQLDVLEINDGIASDATSKENLIKTLDGLKLFGIIMALDGTIVFANAYTHQLLNYKAGELNGKDFFGTLLPEGETEDRRASFQKAIASGGLFEDRERNYVTKTGAMKWVEVASTIVQEADQTTYLSIIGEDITERKKVSEALSRSNAQLQDLINNTTDLIQITGVSGRFLFVNKAWLETMGYSEEEARDLRMQDVLHPEFAHVTQAQFDLLSKGEELPEFTAVFRRKDGRRLYVSGSATCRFERGAPTAYRCILHNSTAKVRAERANKLFSSIAQVAINSTNLDDLYVNIHKQLGEVIDVKNFFIAQYDPGKSYLYFPYYIDEYFDSRVHFTKRKLGNGLTEYAIMANKPLILHDDDIHQLAKDKKIYLYGVVPKVMLCVPLRIGDRVTGIIGVKSYERANKYENRDLELLDFISSQVAVAIARKQAEEALARETARLNAIFEGSSHLMWSVNKRLMLTSFNHEYAELLEQQLQIKPQLNFSTESMGFQLVAPNERRPLEDKYKLAFRGQKQHFELELATKSGEQKWLEIYLNPIQSGGNIAEVSGIARDITDLKKYQTQLVEAREQAEHSLKVKEQFLANMSHEIRTPMNGVIGMVDLLCDSPLNEDQQDYLQTIRKSSETLLHILNDILDLAKIEAGKMVLHSADLVFEDLLDRLMSLFTPIAHQKGNKVAYSIAEDVPKVVVADETRLLQILSNLTSNALKFTENGSVTISVSTAKKTDRQVDLLVRVTDTGIGISPENLKKLFSAFQQLDNSTSKNYGGTGLGLAISREFCKMMEGEIGVESAEGQGSTFWFTVRLAIGDASKASSISKAERFDIAGSLKEVHARILLVDDNATNRKVASQILMKAGCVVETAISGQEAIDRLSLDSAFDLVLMDIQMPEMDGMETTRRLKKSVSELPPIVAMTAYAMKEDRERFLAAGMDDYLAKPIRAQQLIQMVGKWVHDGHAPEESIQDHSLEVVDEEVFKSLSDAVGGDPVFVEGMLLEFIAEAEEQILQAEKAYAANDCKGVQSELHTLKGNSGTLGAAQVHILCEKIELKAKVCEFSQFPVEIAALKEALAAFKQVISDRFA</sequence>
<dbReference type="InterPro" id="IPR000014">
    <property type="entry name" value="PAS"/>
</dbReference>
<dbReference type="SUPFAM" id="SSF55781">
    <property type="entry name" value="GAF domain-like"/>
    <property type="match status" value="1"/>
</dbReference>
<dbReference type="Proteomes" id="UP001249959">
    <property type="component" value="Unassembled WGS sequence"/>
</dbReference>
<keyword evidence="9" id="KW-0418">Kinase</keyword>
<evidence type="ECO:0000256" key="3">
    <source>
        <dbReference type="ARBA" id="ARBA00012438"/>
    </source>
</evidence>
<dbReference type="Pfam" id="PF02518">
    <property type="entry name" value="HATPase_c"/>
    <property type="match status" value="1"/>
</dbReference>
<evidence type="ECO:0000259" key="19">
    <source>
        <dbReference type="PROSITE" id="PS50112"/>
    </source>
</evidence>
<dbReference type="InterPro" id="IPR029016">
    <property type="entry name" value="GAF-like_dom_sf"/>
</dbReference>
<evidence type="ECO:0000256" key="6">
    <source>
        <dbReference type="ARBA" id="ARBA00022679"/>
    </source>
</evidence>
<evidence type="ECO:0000256" key="2">
    <source>
        <dbReference type="ARBA" id="ARBA00004651"/>
    </source>
</evidence>
<dbReference type="EC" id="2.7.13.3" evidence="3"/>
<feature type="modified residue" description="4-aspartylphosphate" evidence="15">
    <location>
        <position position="899"/>
    </location>
</feature>
<dbReference type="SMART" id="SM00073">
    <property type="entry name" value="HPT"/>
    <property type="match status" value="1"/>
</dbReference>
<dbReference type="InterPro" id="IPR003594">
    <property type="entry name" value="HATPase_dom"/>
</dbReference>
<feature type="domain" description="Response regulatory" evidence="18">
    <location>
        <begin position="849"/>
        <end position="965"/>
    </location>
</feature>
<dbReference type="Pfam" id="PF13426">
    <property type="entry name" value="PAS_9"/>
    <property type="match status" value="2"/>
</dbReference>
<dbReference type="NCBIfam" id="TIGR00229">
    <property type="entry name" value="sensory_box"/>
    <property type="match status" value="3"/>
</dbReference>
<dbReference type="Gene3D" id="3.30.450.20">
    <property type="entry name" value="PAS domain"/>
    <property type="match status" value="3"/>
</dbReference>
<dbReference type="CDD" id="cd17546">
    <property type="entry name" value="REC_hyHK_CKI1_RcsC-like"/>
    <property type="match status" value="1"/>
</dbReference>
<keyword evidence="4" id="KW-1003">Cell membrane</keyword>